<evidence type="ECO:0000256" key="2">
    <source>
        <dbReference type="ARBA" id="ARBA00022692"/>
    </source>
</evidence>
<feature type="transmembrane region" description="Helical" evidence="6">
    <location>
        <begin position="471"/>
        <end position="490"/>
    </location>
</feature>
<keyword evidence="9" id="KW-1185">Reference proteome</keyword>
<evidence type="ECO:0000256" key="5">
    <source>
        <dbReference type="SAM" id="MobiDB-lite"/>
    </source>
</evidence>
<dbReference type="Pfam" id="PF07690">
    <property type="entry name" value="MFS_1"/>
    <property type="match status" value="1"/>
</dbReference>
<comment type="subcellular location">
    <subcellularLocation>
        <location evidence="1">Membrane</location>
        <topology evidence="1">Multi-pass membrane protein</topology>
    </subcellularLocation>
</comment>
<dbReference type="PANTHER" id="PTHR11662:SF399">
    <property type="entry name" value="FI19708P1-RELATED"/>
    <property type="match status" value="1"/>
</dbReference>
<proteinExistence type="predicted"/>
<gene>
    <name evidence="8" type="ORF">KUTeg_018748</name>
</gene>
<dbReference type="Proteomes" id="UP001217089">
    <property type="component" value="Unassembled WGS sequence"/>
</dbReference>
<dbReference type="Gene3D" id="1.20.1250.20">
    <property type="entry name" value="MFS general substrate transporter like domains"/>
    <property type="match status" value="2"/>
</dbReference>
<dbReference type="SUPFAM" id="SSF103473">
    <property type="entry name" value="MFS general substrate transporter"/>
    <property type="match status" value="1"/>
</dbReference>
<feature type="transmembrane region" description="Helical" evidence="6">
    <location>
        <begin position="534"/>
        <end position="555"/>
    </location>
</feature>
<organism evidence="8 9">
    <name type="scientific">Tegillarca granosa</name>
    <name type="common">Malaysian cockle</name>
    <name type="synonym">Anadara granosa</name>
    <dbReference type="NCBI Taxonomy" id="220873"/>
    <lineage>
        <taxon>Eukaryota</taxon>
        <taxon>Metazoa</taxon>
        <taxon>Spiralia</taxon>
        <taxon>Lophotrochozoa</taxon>
        <taxon>Mollusca</taxon>
        <taxon>Bivalvia</taxon>
        <taxon>Autobranchia</taxon>
        <taxon>Pteriomorphia</taxon>
        <taxon>Arcoida</taxon>
        <taxon>Arcoidea</taxon>
        <taxon>Arcidae</taxon>
        <taxon>Tegillarca</taxon>
    </lineage>
</organism>
<feature type="transmembrane region" description="Helical" evidence="6">
    <location>
        <begin position="274"/>
        <end position="298"/>
    </location>
</feature>
<feature type="domain" description="Major facilitator superfamily (MFS) profile" evidence="7">
    <location>
        <begin position="127"/>
        <end position="617"/>
    </location>
</feature>
<keyword evidence="3 6" id="KW-1133">Transmembrane helix</keyword>
<dbReference type="PANTHER" id="PTHR11662">
    <property type="entry name" value="SOLUTE CARRIER FAMILY 17"/>
    <property type="match status" value="1"/>
</dbReference>
<dbReference type="InterPro" id="IPR050382">
    <property type="entry name" value="MFS_Na/Anion_cotransporter"/>
</dbReference>
<dbReference type="PROSITE" id="PS50850">
    <property type="entry name" value="MFS"/>
    <property type="match status" value="1"/>
</dbReference>
<feature type="region of interest" description="Disordered" evidence="5">
    <location>
        <begin position="1"/>
        <end position="80"/>
    </location>
</feature>
<evidence type="ECO:0000313" key="8">
    <source>
        <dbReference type="EMBL" id="KAJ8303697.1"/>
    </source>
</evidence>
<comment type="caution">
    <text evidence="8">The sequence shown here is derived from an EMBL/GenBank/DDBJ whole genome shotgun (WGS) entry which is preliminary data.</text>
</comment>
<evidence type="ECO:0000256" key="3">
    <source>
        <dbReference type="ARBA" id="ARBA00022989"/>
    </source>
</evidence>
<feature type="transmembrane region" description="Helical" evidence="6">
    <location>
        <begin position="446"/>
        <end position="464"/>
    </location>
</feature>
<evidence type="ECO:0000256" key="1">
    <source>
        <dbReference type="ARBA" id="ARBA00004141"/>
    </source>
</evidence>
<evidence type="ECO:0000259" key="7">
    <source>
        <dbReference type="PROSITE" id="PS50850"/>
    </source>
</evidence>
<keyword evidence="4 6" id="KW-0472">Membrane</keyword>
<dbReference type="InterPro" id="IPR036259">
    <property type="entry name" value="MFS_trans_sf"/>
</dbReference>
<feature type="transmembrane region" description="Helical" evidence="6">
    <location>
        <begin position="502"/>
        <end position="522"/>
    </location>
</feature>
<keyword evidence="2 6" id="KW-0812">Transmembrane</keyword>
<feature type="transmembrane region" description="Helical" evidence="6">
    <location>
        <begin position="344"/>
        <end position="363"/>
    </location>
</feature>
<dbReference type="InterPro" id="IPR011701">
    <property type="entry name" value="MFS"/>
</dbReference>
<feature type="compositionally biased region" description="Polar residues" evidence="5">
    <location>
        <begin position="39"/>
        <end position="63"/>
    </location>
</feature>
<evidence type="ECO:0000313" key="9">
    <source>
        <dbReference type="Proteomes" id="UP001217089"/>
    </source>
</evidence>
<sequence>MSDPASPTSVKSVDTGRRSKSPPVSPRTRILRTRHISRTDSTCSPGTENRNFSRTNSAYSGGTDSMRRRTSSVSSMKRRASLSLPHSNTFRFSVDEKKIEELKKEEEKHDFSAVPWWTSKRLCLSGICFLGFFCLYAQRVNLSVAIVCMVRQRANQPSNHSSEDAGIQTSGNLTNNDVYDVNNSRSKNTSIYKDALACPVSPWKSANDDSGDFEWDKPLRGLILGAFFWGYTAMQIPSGWLSERFGPRIIISVGMFTVAILTILTPLFARGSPYLLLVARVLIGVGEATMYPGAQALWAKWSPPEERSRLVGFAFGGCQLGNALAFPIAGMLCDYGFDGGWPSVFYVIGTLAFLWCILWVVCIRNTPKEMPGIQKIELEYIEFSLGNCNQETQQNKRESKPWKAMFSSGAMWAILIANACGNYGAYMLLTQMPSYMKEVLHFDIKSVRMVVPALFLVITGYMNCWNQTGAVVLLTLSMAFCGFQFSSFFINHGDIAPKYAGTIFGITNTGASIPGIIAPYVVSAITQNKTQSEWLTAFYIAGVIYCFGALFYIVFAKGDIQAWAKDDEQDQDEMGTKMVELRGIAEEDYAARDTEDSVFVPNNCNHVGEEKQEYITQ</sequence>
<dbReference type="CDD" id="cd17318">
    <property type="entry name" value="MFS_SLC17"/>
    <property type="match status" value="1"/>
</dbReference>
<name>A0ABQ9EEG0_TEGGR</name>
<accession>A0ABQ9EEG0</accession>
<feature type="compositionally biased region" description="Polar residues" evidence="5">
    <location>
        <begin position="1"/>
        <end position="12"/>
    </location>
</feature>
<evidence type="ECO:0000256" key="4">
    <source>
        <dbReference type="ARBA" id="ARBA00023136"/>
    </source>
</evidence>
<dbReference type="EMBL" id="JARBDR010000913">
    <property type="protein sequence ID" value="KAJ8303697.1"/>
    <property type="molecule type" value="Genomic_DNA"/>
</dbReference>
<reference evidence="8 9" key="1">
    <citation type="submission" date="2022-12" db="EMBL/GenBank/DDBJ databases">
        <title>Chromosome-level genome of Tegillarca granosa.</title>
        <authorList>
            <person name="Kim J."/>
        </authorList>
    </citation>
    <scope>NUCLEOTIDE SEQUENCE [LARGE SCALE GENOMIC DNA]</scope>
    <source>
        <strain evidence="8">Teg-2019</strain>
        <tissue evidence="8">Adductor muscle</tissue>
    </source>
</reference>
<feature type="transmembrane region" description="Helical" evidence="6">
    <location>
        <begin position="249"/>
        <end position="268"/>
    </location>
</feature>
<protein>
    <recommendedName>
        <fullName evidence="7">Major facilitator superfamily (MFS) profile domain-containing protein</fullName>
    </recommendedName>
</protein>
<feature type="transmembrane region" description="Helical" evidence="6">
    <location>
        <begin position="219"/>
        <end position="237"/>
    </location>
</feature>
<evidence type="ECO:0000256" key="6">
    <source>
        <dbReference type="SAM" id="Phobius"/>
    </source>
</evidence>
<dbReference type="InterPro" id="IPR020846">
    <property type="entry name" value="MFS_dom"/>
</dbReference>
<feature type="transmembrane region" description="Helical" evidence="6">
    <location>
        <begin position="310"/>
        <end position="332"/>
    </location>
</feature>
<feature type="transmembrane region" description="Helical" evidence="6">
    <location>
        <begin position="404"/>
        <end position="426"/>
    </location>
</feature>